<feature type="transmembrane region" description="Helical" evidence="7">
    <location>
        <begin position="65"/>
        <end position="83"/>
    </location>
</feature>
<sequence length="541" mass="62203">MASFFPHLTSTEAAPTSRVILSVYRHAFSEQVSLGTLRPIVLPYHLFSLILLVIYLSLPHKNYPLIYAARWPLLGFITWFQWQKLWKTSSMNYCVGLGAGLSTAWVMVWSWCLLVFMRPQWDAKRVQRIRIQFNDTNSTMVRHVCGPEISEDAKNFRERKILHEDLVVLKEVALKTKTDQVTYRYYWQSYPETLRERLSWAADLVLNFRGPGWNWAISPLPSLPPHILQQLGESVPTQAYSNTSSTGLRRFNTRRELYRSRMPRLIFSYFLMDILKVIMMEDPYYKFGPTTYALPRHLQPLSPFAIHIYRQCLSSGTIIAGIAMLNHLLALIFSVVCGPKVFGLRGEAWYYPSTWGPFSNIFSKGLGGLWGNYWHQSFRQGFTAPTNYLIRNGYIKAHSSATMLTALILAFGISGFVHWAGSVTLYAETYPSHLILFFALNGFGILVQSTFCALLRPQIKALSKNVRYTGNLIYTLVWMFSTGWILADDFARGGLWLWEPIPFSPLRGLGFGEPDAGWWCWSYMGIGWYSGKNWWESGISL</sequence>
<dbReference type="GO" id="GO:0006629">
    <property type="term" value="P:lipid metabolic process"/>
    <property type="evidence" value="ECO:0007669"/>
    <property type="project" value="InterPro"/>
</dbReference>
<feature type="transmembrane region" description="Helical" evidence="7">
    <location>
        <begin position="433"/>
        <end position="456"/>
    </location>
</feature>
<evidence type="ECO:0000256" key="4">
    <source>
        <dbReference type="ARBA" id="ARBA00022692"/>
    </source>
</evidence>
<evidence type="ECO:0000313" key="9">
    <source>
        <dbReference type="EMBL" id="RKF58892.1"/>
    </source>
</evidence>
<dbReference type="InterPro" id="IPR032805">
    <property type="entry name" value="Wax_synthase_dom"/>
</dbReference>
<dbReference type="PANTHER" id="PTHR31595">
    <property type="entry name" value="LONG-CHAIN-ALCOHOL O-FATTY-ACYLTRANSFERASE 3-RELATED"/>
    <property type="match status" value="1"/>
</dbReference>
<keyword evidence="6 7" id="KW-0472">Membrane</keyword>
<gene>
    <name evidence="9" type="ORF">GcM3_179038</name>
</gene>
<comment type="subcellular location">
    <subcellularLocation>
        <location evidence="1">Membrane</location>
        <topology evidence="1">Multi-pass membrane protein</topology>
    </subcellularLocation>
</comment>
<evidence type="ECO:0000313" key="10">
    <source>
        <dbReference type="Proteomes" id="UP000283383"/>
    </source>
</evidence>
<dbReference type="AlphaFoldDB" id="A0A420HN96"/>
<feature type="transmembrane region" description="Helical" evidence="7">
    <location>
        <begin position="401"/>
        <end position="421"/>
    </location>
</feature>
<keyword evidence="10" id="KW-1185">Reference proteome</keyword>
<comment type="similarity">
    <text evidence="2">Belongs to the wax synthase family.</text>
</comment>
<keyword evidence="5 7" id="KW-1133">Transmembrane helix</keyword>
<dbReference type="GO" id="GO:0008374">
    <property type="term" value="F:O-acyltransferase activity"/>
    <property type="evidence" value="ECO:0007669"/>
    <property type="project" value="InterPro"/>
</dbReference>
<keyword evidence="3" id="KW-0808">Transferase</keyword>
<keyword evidence="4 7" id="KW-0812">Transmembrane</keyword>
<reference evidence="9 10" key="1">
    <citation type="journal article" date="2018" name="BMC Genomics">
        <title>Comparative genome analyses reveal sequence features reflecting distinct modes of host-adaptation between dicot and monocot powdery mildew.</title>
        <authorList>
            <person name="Wu Y."/>
            <person name="Ma X."/>
            <person name="Pan Z."/>
            <person name="Kale S.D."/>
            <person name="Song Y."/>
            <person name="King H."/>
            <person name="Zhang Q."/>
            <person name="Presley C."/>
            <person name="Deng X."/>
            <person name="Wei C.I."/>
            <person name="Xiao S."/>
        </authorList>
    </citation>
    <scope>NUCLEOTIDE SEQUENCE [LARGE SCALE GENOMIC DNA]</scope>
    <source>
        <strain evidence="9">UMSG3</strain>
    </source>
</reference>
<name>A0A420HN96_9PEZI</name>
<dbReference type="PANTHER" id="PTHR31595:SF67">
    <property type="entry name" value="WAX SYNTHASE DOMAIN-CONTAINING PROTEIN"/>
    <property type="match status" value="1"/>
</dbReference>
<proteinExistence type="inferred from homology"/>
<feature type="transmembrane region" description="Helical" evidence="7">
    <location>
        <begin position="318"/>
        <end position="337"/>
    </location>
</feature>
<evidence type="ECO:0000256" key="1">
    <source>
        <dbReference type="ARBA" id="ARBA00004141"/>
    </source>
</evidence>
<accession>A0A420HN96</accession>
<protein>
    <recommendedName>
        <fullName evidence="8">Wax synthase domain-containing protein</fullName>
    </recommendedName>
</protein>
<organism evidence="9 10">
    <name type="scientific">Golovinomyces cichoracearum</name>
    <dbReference type="NCBI Taxonomy" id="62708"/>
    <lineage>
        <taxon>Eukaryota</taxon>
        <taxon>Fungi</taxon>
        <taxon>Dikarya</taxon>
        <taxon>Ascomycota</taxon>
        <taxon>Pezizomycotina</taxon>
        <taxon>Leotiomycetes</taxon>
        <taxon>Erysiphales</taxon>
        <taxon>Erysiphaceae</taxon>
        <taxon>Golovinomyces</taxon>
    </lineage>
</organism>
<dbReference type="InterPro" id="IPR044851">
    <property type="entry name" value="Wax_synthase"/>
</dbReference>
<dbReference type="GO" id="GO:0016020">
    <property type="term" value="C:membrane"/>
    <property type="evidence" value="ECO:0007669"/>
    <property type="project" value="UniProtKB-SubCell"/>
</dbReference>
<evidence type="ECO:0000256" key="5">
    <source>
        <dbReference type="ARBA" id="ARBA00022989"/>
    </source>
</evidence>
<evidence type="ECO:0000256" key="7">
    <source>
        <dbReference type="SAM" id="Phobius"/>
    </source>
</evidence>
<feature type="transmembrane region" description="Helical" evidence="7">
    <location>
        <begin position="40"/>
        <end position="58"/>
    </location>
</feature>
<dbReference type="Proteomes" id="UP000283383">
    <property type="component" value="Unassembled WGS sequence"/>
</dbReference>
<dbReference type="STRING" id="62708.A0A420HN96"/>
<feature type="transmembrane region" description="Helical" evidence="7">
    <location>
        <begin position="262"/>
        <end position="279"/>
    </location>
</feature>
<feature type="transmembrane region" description="Helical" evidence="7">
    <location>
        <begin position="468"/>
        <end position="487"/>
    </location>
</feature>
<dbReference type="EMBL" id="MCBQ01017916">
    <property type="protein sequence ID" value="RKF58892.1"/>
    <property type="molecule type" value="Genomic_DNA"/>
</dbReference>
<comment type="caution">
    <text evidence="9">The sequence shown here is derived from an EMBL/GenBank/DDBJ whole genome shotgun (WGS) entry which is preliminary data.</text>
</comment>
<evidence type="ECO:0000259" key="8">
    <source>
        <dbReference type="Pfam" id="PF13813"/>
    </source>
</evidence>
<feature type="transmembrane region" description="Helical" evidence="7">
    <location>
        <begin position="95"/>
        <end position="116"/>
    </location>
</feature>
<evidence type="ECO:0000256" key="3">
    <source>
        <dbReference type="ARBA" id="ARBA00022679"/>
    </source>
</evidence>
<evidence type="ECO:0000256" key="2">
    <source>
        <dbReference type="ARBA" id="ARBA00007282"/>
    </source>
</evidence>
<evidence type="ECO:0000256" key="6">
    <source>
        <dbReference type="ARBA" id="ARBA00023136"/>
    </source>
</evidence>
<feature type="domain" description="Wax synthase" evidence="8">
    <location>
        <begin position="352"/>
        <end position="439"/>
    </location>
</feature>
<dbReference type="Pfam" id="PF13813">
    <property type="entry name" value="MBOAT_2"/>
    <property type="match status" value="1"/>
</dbReference>